<gene>
    <name evidence="1" type="ORF">Slati_3679700</name>
</gene>
<name>A0AAW2U0Z2_9LAMI</name>
<organism evidence="1">
    <name type="scientific">Sesamum latifolium</name>
    <dbReference type="NCBI Taxonomy" id="2727402"/>
    <lineage>
        <taxon>Eukaryota</taxon>
        <taxon>Viridiplantae</taxon>
        <taxon>Streptophyta</taxon>
        <taxon>Embryophyta</taxon>
        <taxon>Tracheophyta</taxon>
        <taxon>Spermatophyta</taxon>
        <taxon>Magnoliopsida</taxon>
        <taxon>eudicotyledons</taxon>
        <taxon>Gunneridae</taxon>
        <taxon>Pentapetalae</taxon>
        <taxon>asterids</taxon>
        <taxon>lamiids</taxon>
        <taxon>Lamiales</taxon>
        <taxon>Pedaliaceae</taxon>
        <taxon>Sesamum</taxon>
    </lineage>
</organism>
<proteinExistence type="predicted"/>
<reference evidence="1" key="1">
    <citation type="submission" date="2020-06" db="EMBL/GenBank/DDBJ databases">
        <authorList>
            <person name="Li T."/>
            <person name="Hu X."/>
            <person name="Zhang T."/>
            <person name="Song X."/>
            <person name="Zhang H."/>
            <person name="Dai N."/>
            <person name="Sheng W."/>
            <person name="Hou X."/>
            <person name="Wei L."/>
        </authorList>
    </citation>
    <scope>NUCLEOTIDE SEQUENCE</scope>
    <source>
        <strain evidence="1">KEN1</strain>
        <tissue evidence="1">Leaf</tissue>
    </source>
</reference>
<evidence type="ECO:0000313" key="1">
    <source>
        <dbReference type="EMBL" id="KAL0410900.1"/>
    </source>
</evidence>
<comment type="caution">
    <text evidence="1">The sequence shown here is derived from an EMBL/GenBank/DDBJ whole genome shotgun (WGS) entry which is preliminary data.</text>
</comment>
<protein>
    <submittedName>
        <fullName evidence="1">Uncharacterized protein</fullName>
    </submittedName>
</protein>
<sequence>MPRIQPHCSMRDTPTLWRTRTCLLEGSLRLSPLCSPPMWTIHRHTNSISVWRFMPRRMPIQRRNQLVLVP</sequence>
<reference evidence="1" key="2">
    <citation type="journal article" date="2024" name="Plant">
        <title>Genomic evolution and insights into agronomic trait innovations of Sesamum species.</title>
        <authorList>
            <person name="Miao H."/>
            <person name="Wang L."/>
            <person name="Qu L."/>
            <person name="Liu H."/>
            <person name="Sun Y."/>
            <person name="Le M."/>
            <person name="Wang Q."/>
            <person name="Wei S."/>
            <person name="Zheng Y."/>
            <person name="Lin W."/>
            <person name="Duan Y."/>
            <person name="Cao H."/>
            <person name="Xiong S."/>
            <person name="Wang X."/>
            <person name="Wei L."/>
            <person name="Li C."/>
            <person name="Ma Q."/>
            <person name="Ju M."/>
            <person name="Zhao R."/>
            <person name="Li G."/>
            <person name="Mu C."/>
            <person name="Tian Q."/>
            <person name="Mei H."/>
            <person name="Zhang T."/>
            <person name="Gao T."/>
            <person name="Zhang H."/>
        </authorList>
    </citation>
    <scope>NUCLEOTIDE SEQUENCE</scope>
    <source>
        <strain evidence="1">KEN1</strain>
    </source>
</reference>
<accession>A0AAW2U0Z2</accession>
<dbReference type="AlphaFoldDB" id="A0AAW2U0Z2"/>
<dbReference type="EMBL" id="JACGWN010000013">
    <property type="protein sequence ID" value="KAL0410900.1"/>
    <property type="molecule type" value="Genomic_DNA"/>
</dbReference>